<gene>
    <name evidence="14" type="ORF">SPAPADRAFT_59387</name>
</gene>
<dbReference type="InterPro" id="IPR006186">
    <property type="entry name" value="Ser/Thr-sp_prot-phosphatase"/>
</dbReference>
<evidence type="ECO:0000256" key="11">
    <source>
        <dbReference type="RuleBase" id="RU004273"/>
    </source>
</evidence>
<dbReference type="AlphaFoldDB" id="G3AJT0"/>
<comment type="function">
    <text evidence="10">Essential for the maintenance of cell size and integrity in response to osmotic stress.</text>
</comment>
<evidence type="ECO:0000256" key="4">
    <source>
        <dbReference type="ARBA" id="ARBA00022801"/>
    </source>
</evidence>
<dbReference type="InParanoid" id="G3AJT0"/>
<reference evidence="14 15" key="1">
    <citation type="journal article" date="2011" name="Proc. Natl. Acad. Sci. U.S.A.">
        <title>Comparative genomics of xylose-fermenting fungi for enhanced biofuel production.</title>
        <authorList>
            <person name="Wohlbach D.J."/>
            <person name="Kuo A."/>
            <person name="Sato T.K."/>
            <person name="Potts K.M."/>
            <person name="Salamov A.A."/>
            <person name="LaButti K.M."/>
            <person name="Sun H."/>
            <person name="Clum A."/>
            <person name="Pangilinan J.L."/>
            <person name="Lindquist E.A."/>
            <person name="Lucas S."/>
            <person name="Lapidus A."/>
            <person name="Jin M."/>
            <person name="Gunawan C."/>
            <person name="Balan V."/>
            <person name="Dale B.E."/>
            <person name="Jeffries T.W."/>
            <person name="Zinkel R."/>
            <person name="Barry K.W."/>
            <person name="Grigoriev I.V."/>
            <person name="Gasch A.P."/>
        </authorList>
    </citation>
    <scope>NUCLEOTIDE SEQUENCE [LARGE SCALE GENOMIC DNA]</scope>
    <source>
        <strain evidence="15">NRRL Y-27907 / 11-Y1</strain>
    </source>
</reference>
<evidence type="ECO:0000313" key="15">
    <source>
        <dbReference type="Proteomes" id="UP000000709"/>
    </source>
</evidence>
<keyword evidence="3" id="KW-0479">Metal-binding</keyword>
<dbReference type="Pfam" id="PF00149">
    <property type="entry name" value="Metallophos"/>
    <property type="match status" value="1"/>
</dbReference>
<proteinExistence type="inferred from homology"/>
<keyword evidence="2" id="KW-0449">Lipoprotein</keyword>
<evidence type="ECO:0000256" key="9">
    <source>
        <dbReference type="ARBA" id="ARBA00048336"/>
    </source>
</evidence>
<comment type="catalytic activity">
    <reaction evidence="9 11">
        <text>O-phospho-L-threonyl-[protein] + H2O = L-threonyl-[protein] + phosphate</text>
        <dbReference type="Rhea" id="RHEA:47004"/>
        <dbReference type="Rhea" id="RHEA-COMP:11060"/>
        <dbReference type="Rhea" id="RHEA-COMP:11605"/>
        <dbReference type="ChEBI" id="CHEBI:15377"/>
        <dbReference type="ChEBI" id="CHEBI:30013"/>
        <dbReference type="ChEBI" id="CHEBI:43474"/>
        <dbReference type="ChEBI" id="CHEBI:61977"/>
        <dbReference type="EC" id="3.1.3.16"/>
    </reaction>
</comment>
<dbReference type="GeneID" id="18872893"/>
<dbReference type="OrthoDB" id="1930084at2759"/>
<evidence type="ECO:0000256" key="2">
    <source>
        <dbReference type="ARBA" id="ARBA00022707"/>
    </source>
</evidence>
<evidence type="ECO:0000313" key="14">
    <source>
        <dbReference type="EMBL" id="EGW33981.1"/>
    </source>
</evidence>
<evidence type="ECO:0000259" key="13">
    <source>
        <dbReference type="PROSITE" id="PS00125"/>
    </source>
</evidence>
<dbReference type="EC" id="3.1.3.16" evidence="11"/>
<dbReference type="HOGENOM" id="CLU_004962_0_8_1"/>
<dbReference type="PANTHER" id="PTHR11668">
    <property type="entry name" value="SERINE/THREONINE PROTEIN PHOSPHATASE"/>
    <property type="match status" value="1"/>
</dbReference>
<dbReference type="Pfam" id="PF16891">
    <property type="entry name" value="STPPase_N"/>
    <property type="match status" value="1"/>
</dbReference>
<feature type="compositionally biased region" description="Low complexity" evidence="12">
    <location>
        <begin position="86"/>
        <end position="99"/>
    </location>
</feature>
<evidence type="ECO:0000256" key="7">
    <source>
        <dbReference type="ARBA" id="ARBA00029458"/>
    </source>
</evidence>
<dbReference type="Proteomes" id="UP000000709">
    <property type="component" value="Unassembled WGS sequence"/>
</dbReference>
<dbReference type="CDD" id="cd07414">
    <property type="entry name" value="MPP_PP1_PPKL"/>
    <property type="match status" value="1"/>
</dbReference>
<feature type="compositionally biased region" description="Polar residues" evidence="12">
    <location>
        <begin position="37"/>
        <end position="85"/>
    </location>
</feature>
<dbReference type="InterPro" id="IPR029052">
    <property type="entry name" value="Metallo-depent_PP-like"/>
</dbReference>
<evidence type="ECO:0000256" key="10">
    <source>
        <dbReference type="ARBA" id="ARBA00053877"/>
    </source>
</evidence>
<comment type="catalytic activity">
    <reaction evidence="8">
        <text>O-phospho-L-seryl-[protein] + H2O = L-seryl-[protein] + phosphate</text>
        <dbReference type="Rhea" id="RHEA:20629"/>
        <dbReference type="Rhea" id="RHEA-COMP:9863"/>
        <dbReference type="Rhea" id="RHEA-COMP:11604"/>
        <dbReference type="ChEBI" id="CHEBI:15377"/>
        <dbReference type="ChEBI" id="CHEBI:29999"/>
        <dbReference type="ChEBI" id="CHEBI:43474"/>
        <dbReference type="ChEBI" id="CHEBI:83421"/>
        <dbReference type="EC" id="3.1.3.16"/>
    </reaction>
</comment>
<sequence>MQIPPKEPILIRRNTNDNMNSVSLDSTVPNSPVAPSVINNIGANNPVSRTSTNHSIASSNNNGISPLPSNGTPKVSSSVPTTPLPNNSNSYFNSNSNGNDDNRSIHSRTSSAGDLTELSKTSSINRNVLQQSTTTSSVAGSIGYTIDIEDLIQRLLDAGYSGKRTKNVCLKNNEIQLICATAREIFLSQPSLLELSPPVKVVGDVHGQYGDLIRIFTKCGFPPSTNYLFLGDYVDRGKQSLETILLLLCYKIKYPENFFLLRGNHECANVTRVYGFYDECKRRCNIKTWKLFIDTFNTLPIAAIVAGKIFCVHGGLSPVLNSMDEIRNIARPTDVPDFGLLNDLLWSDPADTVNEWEDNERGVSYVFSKVAINKFLTKFGFDLVCRAHMVVEDGYEFFNDRTLVTVFSAPNYCGEFDNWGAVMSVSEELLCSFELLDPLDSVALKQVMKKGKQERKSAQSLQKSQR</sequence>
<keyword evidence="2" id="KW-0519">Myristate</keyword>
<dbReference type="PRINTS" id="PR00114">
    <property type="entry name" value="STPHPHTASE"/>
</dbReference>
<comment type="cofactor">
    <cofactor evidence="1">
        <name>Mn(2+)</name>
        <dbReference type="ChEBI" id="CHEBI:29035"/>
    </cofactor>
</comment>
<evidence type="ECO:0000256" key="6">
    <source>
        <dbReference type="ARBA" id="ARBA00023211"/>
    </source>
</evidence>
<dbReference type="STRING" id="619300.G3AJT0"/>
<keyword evidence="5" id="KW-0904">Protein phosphatase</keyword>
<dbReference type="eggNOG" id="KOG0374">
    <property type="taxonomic scope" value="Eukaryota"/>
</dbReference>
<dbReference type="FunCoup" id="G3AJT0">
    <property type="interactions" value="361"/>
</dbReference>
<keyword evidence="4 11" id="KW-0378">Hydrolase</keyword>
<feature type="region of interest" description="Disordered" evidence="12">
    <location>
        <begin position="13"/>
        <end position="118"/>
    </location>
</feature>
<dbReference type="KEGG" id="spaa:SPAPADRAFT_59387"/>
<dbReference type="PROSITE" id="PS00125">
    <property type="entry name" value="SER_THR_PHOSPHATASE"/>
    <property type="match status" value="1"/>
</dbReference>
<accession>G3AJT0</accession>
<dbReference type="PANTHER" id="PTHR11668:SF484">
    <property type="entry name" value="SERINE_THREONINE-PROTEIN PHOSPHATASE PP-Z1-RELATED"/>
    <property type="match status" value="1"/>
</dbReference>
<organism evidence="15">
    <name type="scientific">Spathaspora passalidarum (strain NRRL Y-27907 / 11-Y1)</name>
    <dbReference type="NCBI Taxonomy" id="619300"/>
    <lineage>
        <taxon>Eukaryota</taxon>
        <taxon>Fungi</taxon>
        <taxon>Dikarya</taxon>
        <taxon>Ascomycota</taxon>
        <taxon>Saccharomycotina</taxon>
        <taxon>Pichiomycetes</taxon>
        <taxon>Debaryomycetaceae</taxon>
        <taxon>Spathaspora</taxon>
    </lineage>
</organism>
<dbReference type="OMA" id="KSMMATT"/>
<keyword evidence="15" id="KW-1185">Reference proteome</keyword>
<dbReference type="InterPro" id="IPR031675">
    <property type="entry name" value="STPPase_N"/>
</dbReference>
<dbReference type="FunFam" id="3.60.21.10:FF:000006">
    <property type="entry name" value="Serine/threonine-protein phosphatase"/>
    <property type="match status" value="1"/>
</dbReference>
<feature type="compositionally biased region" description="Polar residues" evidence="12">
    <location>
        <begin position="16"/>
        <end position="30"/>
    </location>
</feature>
<dbReference type="InterPro" id="IPR050341">
    <property type="entry name" value="PP1_catalytic_subunit"/>
</dbReference>
<evidence type="ECO:0000256" key="12">
    <source>
        <dbReference type="SAM" id="MobiDB-lite"/>
    </source>
</evidence>
<dbReference type="InterPro" id="IPR011159">
    <property type="entry name" value="PPPtase_PPZ/Ppq1"/>
</dbReference>
<comment type="similarity">
    <text evidence="7">Belongs to the PPP phosphatase family. PP-Z subfamily.</text>
</comment>
<evidence type="ECO:0000256" key="8">
    <source>
        <dbReference type="ARBA" id="ARBA00047761"/>
    </source>
</evidence>
<feature type="compositionally biased region" description="Polar residues" evidence="12">
    <location>
        <begin position="107"/>
        <end position="118"/>
    </location>
</feature>
<dbReference type="GO" id="GO:0046872">
    <property type="term" value="F:metal ion binding"/>
    <property type="evidence" value="ECO:0007669"/>
    <property type="project" value="UniProtKB-KW"/>
</dbReference>
<dbReference type="GO" id="GO:0004722">
    <property type="term" value="F:protein serine/threonine phosphatase activity"/>
    <property type="evidence" value="ECO:0007669"/>
    <property type="project" value="UniProtKB-EC"/>
</dbReference>
<feature type="domain" description="Serine/threonine specific protein phosphatases" evidence="13">
    <location>
        <begin position="261"/>
        <end position="266"/>
    </location>
</feature>
<dbReference type="GO" id="GO:0005737">
    <property type="term" value="C:cytoplasm"/>
    <property type="evidence" value="ECO:0007669"/>
    <property type="project" value="TreeGrafter"/>
</dbReference>
<evidence type="ECO:0000256" key="1">
    <source>
        <dbReference type="ARBA" id="ARBA00001936"/>
    </source>
</evidence>
<dbReference type="PIRSF" id="PIRSF000909">
    <property type="entry name" value="PPPtase_PPZ"/>
    <property type="match status" value="1"/>
</dbReference>
<dbReference type="Gene3D" id="3.60.21.10">
    <property type="match status" value="1"/>
</dbReference>
<evidence type="ECO:0000256" key="3">
    <source>
        <dbReference type="ARBA" id="ARBA00022723"/>
    </source>
</evidence>
<protein>
    <recommendedName>
        <fullName evidence="11">Serine/threonine-protein phosphatase</fullName>
        <ecNumber evidence="11">3.1.3.16</ecNumber>
    </recommendedName>
</protein>
<dbReference type="SUPFAM" id="SSF56300">
    <property type="entry name" value="Metallo-dependent phosphatases"/>
    <property type="match status" value="1"/>
</dbReference>
<dbReference type="RefSeq" id="XP_007373565.1">
    <property type="nucleotide sequence ID" value="XM_007373503.1"/>
</dbReference>
<keyword evidence="6" id="KW-0464">Manganese</keyword>
<name>G3AJT0_SPAPN</name>
<evidence type="ECO:0000256" key="5">
    <source>
        <dbReference type="ARBA" id="ARBA00022912"/>
    </source>
</evidence>
<dbReference type="GO" id="GO:0005634">
    <property type="term" value="C:nucleus"/>
    <property type="evidence" value="ECO:0007669"/>
    <property type="project" value="TreeGrafter"/>
</dbReference>
<dbReference type="GO" id="GO:0006883">
    <property type="term" value="P:intracellular sodium ion homeostasis"/>
    <property type="evidence" value="ECO:0007669"/>
    <property type="project" value="UniProtKB-ARBA"/>
</dbReference>
<dbReference type="SMART" id="SM00156">
    <property type="entry name" value="PP2Ac"/>
    <property type="match status" value="1"/>
</dbReference>
<dbReference type="EMBL" id="GL996500">
    <property type="protein sequence ID" value="EGW33981.1"/>
    <property type="molecule type" value="Genomic_DNA"/>
</dbReference>
<dbReference type="InterPro" id="IPR004843">
    <property type="entry name" value="Calcineurin-like_PHP"/>
</dbReference>